<dbReference type="SUPFAM" id="SSF57196">
    <property type="entry name" value="EGF/Laminin"/>
    <property type="match status" value="3"/>
</dbReference>
<dbReference type="GO" id="GO:0005576">
    <property type="term" value="C:extracellular region"/>
    <property type="evidence" value="ECO:0007669"/>
    <property type="project" value="InterPro"/>
</dbReference>
<dbReference type="PROSITE" id="PS00010">
    <property type="entry name" value="ASX_HYDROXYL"/>
    <property type="match status" value="2"/>
</dbReference>
<dbReference type="PROSITE" id="PS01186">
    <property type="entry name" value="EGF_2"/>
    <property type="match status" value="2"/>
</dbReference>
<evidence type="ECO:0000256" key="3">
    <source>
        <dbReference type="ARBA" id="ARBA00022525"/>
    </source>
</evidence>
<dbReference type="SUPFAM" id="SSF57184">
    <property type="entry name" value="Growth factor receptor domain"/>
    <property type="match status" value="1"/>
</dbReference>
<keyword evidence="9" id="KW-1015">Disulfide bond</keyword>
<dbReference type="SMART" id="SM00104">
    <property type="entry name" value="ANATO"/>
    <property type="match status" value="2"/>
</dbReference>
<dbReference type="CDD" id="cd00054">
    <property type="entry name" value="EGF_CA"/>
    <property type="match status" value="3"/>
</dbReference>
<feature type="signal peptide" evidence="12">
    <location>
        <begin position="1"/>
        <end position="26"/>
    </location>
</feature>
<feature type="domain" description="EGF-like" evidence="13">
    <location>
        <begin position="354"/>
        <end position="395"/>
    </location>
</feature>
<keyword evidence="6 12" id="KW-0732">Signal</keyword>
<feature type="chain" id="PRO_5034529841" evidence="12">
    <location>
        <begin position="27"/>
        <end position="576"/>
    </location>
</feature>
<evidence type="ECO:0000256" key="10">
    <source>
        <dbReference type="ARBA" id="ARBA00023180"/>
    </source>
</evidence>
<sequence>MSMNFRHRFEIAFLQLLLTGMTVVVTSPVDSLQHCCDYGRSWAKDKDNCNSIQLLQNNTIDWACSKMQERCCMEQISEALCQAGKVAANNSTSCVSISHPGCPKGPFEMCCECCKLGKKSREHGLPCQSPQGLGPDCASTFVSCCLDKTVSGVQNEWDEWTFIGNDTELCTKDIDECKTDGSTLCPGSQKCLNTAGSYYCQPICVLGYIADRVRGCVDQDECLTHKHTCSPEEYCVNTIGSFRCERENFVCVGGLQLAEENKCVDIDECKTGTHRCGIGKRCQNTHGSYHCLTDDLLCQLGFYLSDTGSCDDIDECVQYSGRLCAHLCKNTYGSYSCSCTQGFKLSLDKHHCDDINECTLFGERQCLYECVNTLGSYRCRCPPGYDRSLDGRLCNDIDECAMQSHNCSTYQTCLNVGGGFRCLSLSCPVNYKAIQSREGKISSSLLRCIQQGCDPADIYCEVDSVKDISHTTLTLASQPTLKAPLEVMYVRVPRVSTPHLPSLDVVFRIVEGNDRAIFDIINTREANFLAGKLRIRQAVQGPYATRLKVVLDFYRAGNLTHRNVIYIHVFVSSYAF</sequence>
<dbReference type="Pfam" id="PF07645">
    <property type="entry name" value="EGF_CA"/>
    <property type="match status" value="6"/>
</dbReference>
<proteinExistence type="inferred from homology"/>
<dbReference type="PROSITE" id="PS01187">
    <property type="entry name" value="EGF_CA"/>
    <property type="match status" value="2"/>
</dbReference>
<keyword evidence="5 11" id="KW-0245">EGF-like domain</keyword>
<feature type="domain" description="EGF-like" evidence="13">
    <location>
        <begin position="312"/>
        <end position="353"/>
    </location>
</feature>
<evidence type="ECO:0000256" key="5">
    <source>
        <dbReference type="ARBA" id="ARBA00022536"/>
    </source>
</evidence>
<dbReference type="Gene3D" id="2.10.25.10">
    <property type="entry name" value="Laminin"/>
    <property type="match status" value="6"/>
</dbReference>
<dbReference type="InterPro" id="IPR001881">
    <property type="entry name" value="EGF-like_Ca-bd_dom"/>
</dbReference>
<keyword evidence="3" id="KW-0964">Secreted</keyword>
<dbReference type="Pfam" id="PF22914">
    <property type="entry name" value="Fibulin_C"/>
    <property type="match status" value="1"/>
</dbReference>
<evidence type="ECO:0000256" key="12">
    <source>
        <dbReference type="SAM" id="SignalP"/>
    </source>
</evidence>
<dbReference type="PANTHER" id="PTHR24034">
    <property type="entry name" value="EGF-LIKE DOMAIN-CONTAINING PROTEIN"/>
    <property type="match status" value="1"/>
</dbReference>
<keyword evidence="4" id="KW-0272">Extracellular matrix</keyword>
<evidence type="ECO:0000313" key="14">
    <source>
        <dbReference type="Ensembl" id="ENSEBUP00000017469.1"/>
    </source>
</evidence>
<evidence type="ECO:0000256" key="6">
    <source>
        <dbReference type="ARBA" id="ARBA00022729"/>
    </source>
</evidence>
<dbReference type="FunFam" id="2.10.25.10:FF:000038">
    <property type="entry name" value="Fibrillin 2"/>
    <property type="match status" value="1"/>
</dbReference>
<evidence type="ECO:0000256" key="8">
    <source>
        <dbReference type="ARBA" id="ARBA00022837"/>
    </source>
</evidence>
<evidence type="ECO:0000256" key="11">
    <source>
        <dbReference type="PROSITE-ProRule" id="PRU00076"/>
    </source>
</evidence>
<evidence type="ECO:0000256" key="9">
    <source>
        <dbReference type="ARBA" id="ARBA00023157"/>
    </source>
</evidence>
<dbReference type="InterPro" id="IPR018097">
    <property type="entry name" value="EGF_Ca-bd_CS"/>
</dbReference>
<keyword evidence="7" id="KW-0677">Repeat</keyword>
<dbReference type="GeneTree" id="ENSGT00940000156642"/>
<evidence type="ECO:0000256" key="4">
    <source>
        <dbReference type="ARBA" id="ARBA00022530"/>
    </source>
</evidence>
<dbReference type="InterPro" id="IPR000742">
    <property type="entry name" value="EGF"/>
</dbReference>
<dbReference type="InterPro" id="IPR000020">
    <property type="entry name" value="Anaphylatoxin/fibulin"/>
</dbReference>
<keyword evidence="10" id="KW-0325">Glycoprotein</keyword>
<comment type="subcellular location">
    <subcellularLocation>
        <location evidence="1">Secreted</location>
        <location evidence="1">Extracellular space</location>
        <location evidence="1">Extracellular matrix</location>
    </subcellularLocation>
</comment>
<evidence type="ECO:0000259" key="13">
    <source>
        <dbReference type="PROSITE" id="PS50026"/>
    </source>
</evidence>
<dbReference type="PROSITE" id="PS50026">
    <property type="entry name" value="EGF_3"/>
    <property type="match status" value="2"/>
</dbReference>
<dbReference type="PANTHER" id="PTHR24034:SF111">
    <property type="entry name" value="FIBULIN-2-LIKE ISOFORM X1"/>
    <property type="match status" value="1"/>
</dbReference>
<evidence type="ECO:0000256" key="2">
    <source>
        <dbReference type="ARBA" id="ARBA00006127"/>
    </source>
</evidence>
<evidence type="ECO:0000256" key="7">
    <source>
        <dbReference type="ARBA" id="ARBA00022737"/>
    </source>
</evidence>
<protein>
    <submittedName>
        <fullName evidence="14">Fibulin 1</fullName>
    </submittedName>
</protein>
<dbReference type="InterPro" id="IPR049883">
    <property type="entry name" value="NOTCH1_EGF-like"/>
</dbReference>
<comment type="caution">
    <text evidence="11">Lacks conserved residue(s) required for the propagation of feature annotation.</text>
</comment>
<keyword evidence="8" id="KW-0106">Calcium</keyword>
<comment type="similarity">
    <text evidence="2">Belongs to the fibulin family.</text>
</comment>
<dbReference type="Ensembl" id="ENSEBUT00000018046.1">
    <property type="protein sequence ID" value="ENSEBUP00000017469.1"/>
    <property type="gene ID" value="ENSEBUG00000010905.1"/>
</dbReference>
<dbReference type="SMART" id="SM00181">
    <property type="entry name" value="EGF"/>
    <property type="match status" value="6"/>
</dbReference>
<dbReference type="InterPro" id="IPR055088">
    <property type="entry name" value="Fibulin_C"/>
</dbReference>
<accession>A0A8C4QP86</accession>
<dbReference type="GO" id="GO:0071944">
    <property type="term" value="C:cell periphery"/>
    <property type="evidence" value="ECO:0007669"/>
    <property type="project" value="UniProtKB-ARBA"/>
</dbReference>
<dbReference type="InterPro" id="IPR050751">
    <property type="entry name" value="ECM_structural_protein"/>
</dbReference>
<dbReference type="InterPro" id="IPR000152">
    <property type="entry name" value="EGF-type_Asp/Asn_hydroxyl_site"/>
</dbReference>
<dbReference type="InterPro" id="IPR009030">
    <property type="entry name" value="Growth_fac_rcpt_cys_sf"/>
</dbReference>
<name>A0A8C4QP86_EPTBU</name>
<dbReference type="Proteomes" id="UP000694388">
    <property type="component" value="Unplaced"/>
</dbReference>
<evidence type="ECO:0000313" key="15">
    <source>
        <dbReference type="Proteomes" id="UP000694388"/>
    </source>
</evidence>
<reference evidence="14" key="1">
    <citation type="submission" date="2025-08" db="UniProtKB">
        <authorList>
            <consortium name="Ensembl"/>
        </authorList>
    </citation>
    <scope>IDENTIFICATION</scope>
</reference>
<dbReference type="FunFam" id="2.10.25.10:FF:000010">
    <property type="entry name" value="Pro-epidermal growth factor"/>
    <property type="match status" value="1"/>
</dbReference>
<organism evidence="14 15">
    <name type="scientific">Eptatretus burgeri</name>
    <name type="common">Inshore hagfish</name>
    <dbReference type="NCBI Taxonomy" id="7764"/>
    <lineage>
        <taxon>Eukaryota</taxon>
        <taxon>Metazoa</taxon>
        <taxon>Chordata</taxon>
        <taxon>Craniata</taxon>
        <taxon>Vertebrata</taxon>
        <taxon>Cyclostomata</taxon>
        <taxon>Myxini</taxon>
        <taxon>Myxiniformes</taxon>
        <taxon>Myxinidae</taxon>
        <taxon>Eptatretinae</taxon>
        <taxon>Eptatretus</taxon>
    </lineage>
</organism>
<dbReference type="GO" id="GO:0005509">
    <property type="term" value="F:calcium ion binding"/>
    <property type="evidence" value="ECO:0007669"/>
    <property type="project" value="InterPro"/>
</dbReference>
<dbReference type="SMART" id="SM00179">
    <property type="entry name" value="EGF_CA"/>
    <property type="match status" value="6"/>
</dbReference>
<keyword evidence="15" id="KW-1185">Reference proteome</keyword>
<dbReference type="AlphaFoldDB" id="A0A8C4QP86"/>
<evidence type="ECO:0000256" key="1">
    <source>
        <dbReference type="ARBA" id="ARBA00004498"/>
    </source>
</evidence>
<reference evidence="14" key="2">
    <citation type="submission" date="2025-09" db="UniProtKB">
        <authorList>
            <consortium name="Ensembl"/>
        </authorList>
    </citation>
    <scope>IDENTIFICATION</scope>
</reference>